<organism evidence="2 3">
    <name type="scientific">Pleurotus eryngii</name>
    <name type="common">Boletus of the steppes</name>
    <dbReference type="NCBI Taxonomy" id="5323"/>
    <lineage>
        <taxon>Eukaryota</taxon>
        <taxon>Fungi</taxon>
        <taxon>Dikarya</taxon>
        <taxon>Basidiomycota</taxon>
        <taxon>Agaricomycotina</taxon>
        <taxon>Agaricomycetes</taxon>
        <taxon>Agaricomycetidae</taxon>
        <taxon>Agaricales</taxon>
        <taxon>Pleurotineae</taxon>
        <taxon>Pleurotaceae</taxon>
        <taxon>Pleurotus</taxon>
    </lineage>
</organism>
<dbReference type="OrthoDB" id="2692094at2759"/>
<accession>A0A9P5ZX92</accession>
<dbReference type="EMBL" id="MU154586">
    <property type="protein sequence ID" value="KAF9493426.1"/>
    <property type="molecule type" value="Genomic_DNA"/>
</dbReference>
<proteinExistence type="predicted"/>
<feature type="compositionally biased region" description="Polar residues" evidence="1">
    <location>
        <begin position="1"/>
        <end position="10"/>
    </location>
</feature>
<comment type="caution">
    <text evidence="2">The sequence shown here is derived from an EMBL/GenBank/DDBJ whole genome shotgun (WGS) entry which is preliminary data.</text>
</comment>
<reference evidence="2" key="1">
    <citation type="submission" date="2020-11" db="EMBL/GenBank/DDBJ databases">
        <authorList>
            <consortium name="DOE Joint Genome Institute"/>
            <person name="Ahrendt S."/>
            <person name="Riley R."/>
            <person name="Andreopoulos W."/>
            <person name="Labutti K."/>
            <person name="Pangilinan J."/>
            <person name="Ruiz-Duenas F.J."/>
            <person name="Barrasa J.M."/>
            <person name="Sanchez-Garcia M."/>
            <person name="Camarero S."/>
            <person name="Miyauchi S."/>
            <person name="Serrano A."/>
            <person name="Linde D."/>
            <person name="Babiker R."/>
            <person name="Drula E."/>
            <person name="Ayuso-Fernandez I."/>
            <person name="Pacheco R."/>
            <person name="Padilla G."/>
            <person name="Ferreira P."/>
            <person name="Barriuso J."/>
            <person name="Kellner H."/>
            <person name="Castanera R."/>
            <person name="Alfaro M."/>
            <person name="Ramirez L."/>
            <person name="Pisabarro A.G."/>
            <person name="Kuo A."/>
            <person name="Tritt A."/>
            <person name="Lipzen A."/>
            <person name="He G."/>
            <person name="Yan M."/>
            <person name="Ng V."/>
            <person name="Cullen D."/>
            <person name="Martin F."/>
            <person name="Rosso M.-N."/>
            <person name="Henrissat B."/>
            <person name="Hibbett D."/>
            <person name="Martinez A.T."/>
            <person name="Grigoriev I.V."/>
        </authorList>
    </citation>
    <scope>NUCLEOTIDE SEQUENCE</scope>
    <source>
        <strain evidence="2">ATCC 90797</strain>
    </source>
</reference>
<gene>
    <name evidence="2" type="ORF">BDN71DRAFT_1395141</name>
</gene>
<evidence type="ECO:0000313" key="2">
    <source>
        <dbReference type="EMBL" id="KAF9493426.1"/>
    </source>
</evidence>
<feature type="non-terminal residue" evidence="2">
    <location>
        <position position="1"/>
    </location>
</feature>
<dbReference type="AlphaFoldDB" id="A0A9P5ZX92"/>
<name>A0A9P5ZX92_PLEER</name>
<evidence type="ECO:0000313" key="3">
    <source>
        <dbReference type="Proteomes" id="UP000807025"/>
    </source>
</evidence>
<keyword evidence="3" id="KW-1185">Reference proteome</keyword>
<protein>
    <submittedName>
        <fullName evidence="2">Uncharacterized protein</fullName>
    </submittedName>
</protein>
<sequence>RSSATVQIPSTLPERLPPTPPHIHHHISEERWAWKNIYQFLSTHEGDPVLQNFIPQLKSHLLARLLGQTYNGDEHEYSSDQLDTVLIVNDRLYFHKVLRVNYTTYDGRCSQDSLNPRTHTDFISLSLAPSDDPDHDPFWYGHIMYIFHVEV</sequence>
<dbReference type="Proteomes" id="UP000807025">
    <property type="component" value="Unassembled WGS sequence"/>
</dbReference>
<evidence type="ECO:0000256" key="1">
    <source>
        <dbReference type="SAM" id="MobiDB-lite"/>
    </source>
</evidence>
<feature type="region of interest" description="Disordered" evidence="1">
    <location>
        <begin position="1"/>
        <end position="21"/>
    </location>
</feature>